<dbReference type="InterPro" id="IPR012317">
    <property type="entry name" value="Poly(ADP-ribose)pol_cat_dom"/>
</dbReference>
<keyword evidence="4" id="KW-0548">Nucleotidyltransferase</keyword>
<proteinExistence type="predicted"/>
<dbReference type="EMBL" id="LJIJ01002970">
    <property type="protein sequence ID" value="ODM89026.1"/>
    <property type="molecule type" value="Genomic_DNA"/>
</dbReference>
<dbReference type="Pfam" id="PF12796">
    <property type="entry name" value="Ank_2"/>
    <property type="match status" value="1"/>
</dbReference>
<keyword evidence="3 7" id="KW-0808">Transferase</keyword>
<organism evidence="11 12">
    <name type="scientific">Orchesella cincta</name>
    <name type="common">Springtail</name>
    <name type="synonym">Podura cincta</name>
    <dbReference type="NCBI Taxonomy" id="48709"/>
    <lineage>
        <taxon>Eukaryota</taxon>
        <taxon>Metazoa</taxon>
        <taxon>Ecdysozoa</taxon>
        <taxon>Arthropoda</taxon>
        <taxon>Hexapoda</taxon>
        <taxon>Collembola</taxon>
        <taxon>Entomobryomorpha</taxon>
        <taxon>Entomobryoidea</taxon>
        <taxon>Orchesellidae</taxon>
        <taxon>Orchesellinae</taxon>
        <taxon>Orchesella</taxon>
    </lineage>
</organism>
<dbReference type="OrthoDB" id="2017365at2759"/>
<dbReference type="STRING" id="48709.A0A1D2M7S0"/>
<dbReference type="PROSITE" id="PS51977">
    <property type="entry name" value="WGR"/>
    <property type="match status" value="1"/>
</dbReference>
<dbReference type="GO" id="GO:0003950">
    <property type="term" value="F:NAD+ poly-ADP-ribosyltransferase activity"/>
    <property type="evidence" value="ECO:0007669"/>
    <property type="project" value="UniProtKB-UniRule"/>
</dbReference>
<dbReference type="SMART" id="SM00773">
    <property type="entry name" value="WGR"/>
    <property type="match status" value="1"/>
</dbReference>
<dbReference type="CDD" id="cd07997">
    <property type="entry name" value="WGR_PARP"/>
    <property type="match status" value="1"/>
</dbReference>
<evidence type="ECO:0000259" key="9">
    <source>
        <dbReference type="PROSITE" id="PS51060"/>
    </source>
</evidence>
<comment type="subcellular location">
    <subcellularLocation>
        <location evidence="1">Nucleus</location>
    </subcellularLocation>
</comment>
<dbReference type="Pfam" id="PF05406">
    <property type="entry name" value="WGR"/>
    <property type="match status" value="1"/>
</dbReference>
<evidence type="ECO:0000256" key="4">
    <source>
        <dbReference type="ARBA" id="ARBA00022695"/>
    </source>
</evidence>
<dbReference type="SUPFAM" id="SSF48403">
    <property type="entry name" value="Ankyrin repeat"/>
    <property type="match status" value="1"/>
</dbReference>
<evidence type="ECO:0000256" key="3">
    <source>
        <dbReference type="ARBA" id="ARBA00022679"/>
    </source>
</evidence>
<feature type="domain" description="WGR" evidence="10">
    <location>
        <begin position="352"/>
        <end position="454"/>
    </location>
</feature>
<evidence type="ECO:0000256" key="2">
    <source>
        <dbReference type="ARBA" id="ARBA00022676"/>
    </source>
</evidence>
<accession>A0A1D2M7S0</accession>
<dbReference type="InterPro" id="IPR036770">
    <property type="entry name" value="Ankyrin_rpt-contain_sf"/>
</dbReference>
<keyword evidence="12" id="KW-1185">Reference proteome</keyword>
<dbReference type="GO" id="GO:0016779">
    <property type="term" value="F:nucleotidyltransferase activity"/>
    <property type="evidence" value="ECO:0007669"/>
    <property type="project" value="UniProtKB-KW"/>
</dbReference>
<dbReference type="InterPro" id="IPR002110">
    <property type="entry name" value="Ankyrin_rpt"/>
</dbReference>
<dbReference type="GO" id="GO:0006302">
    <property type="term" value="P:double-strand break repair"/>
    <property type="evidence" value="ECO:0007669"/>
    <property type="project" value="TreeGrafter"/>
</dbReference>
<dbReference type="SUPFAM" id="SSF47587">
    <property type="entry name" value="Domain of poly(ADP-ribose) polymerase"/>
    <property type="match status" value="1"/>
</dbReference>
<dbReference type="Gene3D" id="1.20.142.10">
    <property type="entry name" value="Poly(ADP-ribose) polymerase, regulatory domain"/>
    <property type="match status" value="1"/>
</dbReference>
<dbReference type="EC" id="2.4.2.-" evidence="7"/>
<comment type="caution">
    <text evidence="11">The sequence shown here is derived from an EMBL/GenBank/DDBJ whole genome shotgun (WGS) entry which is preliminary data.</text>
</comment>
<dbReference type="SMART" id="SM00248">
    <property type="entry name" value="ANK"/>
    <property type="match status" value="4"/>
</dbReference>
<dbReference type="InterPro" id="IPR036930">
    <property type="entry name" value="WGR_dom_sf"/>
</dbReference>
<dbReference type="PANTHER" id="PTHR10459">
    <property type="entry name" value="DNA LIGASE"/>
    <property type="match status" value="1"/>
</dbReference>
<dbReference type="PROSITE" id="PS51060">
    <property type="entry name" value="PARP_ALPHA_HD"/>
    <property type="match status" value="1"/>
</dbReference>
<dbReference type="InterPro" id="IPR004102">
    <property type="entry name" value="Poly(ADP-ribose)pol_reg_dom"/>
</dbReference>
<dbReference type="AlphaFoldDB" id="A0A1D2M7S0"/>
<dbReference type="OMA" id="THENTVM"/>
<evidence type="ECO:0000256" key="6">
    <source>
        <dbReference type="ARBA" id="ARBA00023242"/>
    </source>
</evidence>
<dbReference type="Pfam" id="PF02877">
    <property type="entry name" value="PARP_reg"/>
    <property type="match status" value="1"/>
</dbReference>
<dbReference type="Pfam" id="PF00644">
    <property type="entry name" value="PARP"/>
    <property type="match status" value="1"/>
</dbReference>
<dbReference type="GO" id="GO:0005730">
    <property type="term" value="C:nucleolus"/>
    <property type="evidence" value="ECO:0007669"/>
    <property type="project" value="TreeGrafter"/>
</dbReference>
<evidence type="ECO:0000256" key="7">
    <source>
        <dbReference type="RuleBase" id="RU362114"/>
    </source>
</evidence>
<dbReference type="GO" id="GO:0070212">
    <property type="term" value="P:protein poly-ADP-ribosylation"/>
    <property type="evidence" value="ECO:0007669"/>
    <property type="project" value="TreeGrafter"/>
</dbReference>
<dbReference type="SUPFAM" id="SSF142921">
    <property type="entry name" value="WGR domain-like"/>
    <property type="match status" value="1"/>
</dbReference>
<dbReference type="GO" id="GO:1990404">
    <property type="term" value="F:NAD+-protein mono-ADP-ribosyltransferase activity"/>
    <property type="evidence" value="ECO:0007669"/>
    <property type="project" value="TreeGrafter"/>
</dbReference>
<dbReference type="Gene3D" id="1.25.40.20">
    <property type="entry name" value="Ankyrin repeat-containing domain"/>
    <property type="match status" value="1"/>
</dbReference>
<dbReference type="PROSITE" id="PS51059">
    <property type="entry name" value="PARP_CATALYTIC"/>
    <property type="match status" value="1"/>
</dbReference>
<feature type="domain" description="PARP catalytic" evidence="8">
    <location>
        <begin position="639"/>
        <end position="863"/>
    </location>
</feature>
<evidence type="ECO:0000313" key="12">
    <source>
        <dbReference type="Proteomes" id="UP000094527"/>
    </source>
</evidence>
<evidence type="ECO:0000256" key="5">
    <source>
        <dbReference type="ARBA" id="ARBA00023027"/>
    </source>
</evidence>
<evidence type="ECO:0000259" key="10">
    <source>
        <dbReference type="PROSITE" id="PS51977"/>
    </source>
</evidence>
<evidence type="ECO:0000259" key="8">
    <source>
        <dbReference type="PROSITE" id="PS51059"/>
    </source>
</evidence>
<keyword evidence="5 7" id="KW-0520">NAD</keyword>
<name>A0A1D2M7S0_ORCCI</name>
<dbReference type="Gene3D" id="3.90.228.10">
    <property type="match status" value="1"/>
</dbReference>
<dbReference type="Proteomes" id="UP000094527">
    <property type="component" value="Unassembled WGS sequence"/>
</dbReference>
<evidence type="ECO:0000313" key="11">
    <source>
        <dbReference type="EMBL" id="ODM89026.1"/>
    </source>
</evidence>
<dbReference type="Gene3D" id="2.20.140.10">
    <property type="entry name" value="WGR domain"/>
    <property type="match status" value="1"/>
</dbReference>
<dbReference type="InterPro" id="IPR036616">
    <property type="entry name" value="Poly(ADP-ribose)pol_reg_dom_sf"/>
</dbReference>
<gene>
    <name evidence="11" type="ORF">Ocin01_17656</name>
</gene>
<protein>
    <recommendedName>
        <fullName evidence="7">Poly [ADP-ribose] polymerase</fullName>
        <shortName evidence="7">PARP</shortName>
        <ecNumber evidence="7">2.4.2.-</ecNumber>
    </recommendedName>
</protein>
<reference evidence="11 12" key="1">
    <citation type="journal article" date="2016" name="Genome Biol. Evol.">
        <title>Gene Family Evolution Reflects Adaptation to Soil Environmental Stressors in the Genome of the Collembolan Orchesella cincta.</title>
        <authorList>
            <person name="Faddeeva-Vakhrusheva A."/>
            <person name="Derks M.F."/>
            <person name="Anvar S.Y."/>
            <person name="Agamennone V."/>
            <person name="Suring W."/>
            <person name="Smit S."/>
            <person name="van Straalen N.M."/>
            <person name="Roelofs D."/>
        </authorList>
    </citation>
    <scope>NUCLEOTIDE SEQUENCE [LARGE SCALE GENOMIC DNA]</scope>
    <source>
        <tissue evidence="11">Mixed pool</tissue>
    </source>
</reference>
<feature type="domain" description="PARP alpha-helical" evidence="9">
    <location>
        <begin position="485"/>
        <end position="627"/>
    </location>
</feature>
<dbReference type="InterPro" id="IPR050800">
    <property type="entry name" value="ARTD/PARP"/>
</dbReference>
<keyword evidence="2 7" id="KW-0328">Glycosyltransferase</keyword>
<dbReference type="InterPro" id="IPR008893">
    <property type="entry name" value="WGR_domain"/>
</dbReference>
<keyword evidence="6" id="KW-0539">Nucleus</keyword>
<sequence length="863" mass="97770">MVKKICESFRKNGLDSQAVDEFGSQAIIYALTKKHARLCDILYSNVNDPMKHLAAMKPDLFGRTPFSTLLWNSIEETPLQPPVEIWANQLIAAGADPNQLCEYPISLSSCPGIRFTTKLTDIIPSNGPRYPPLIMAVISKCYRTVKWMLTINSGPIKVNINAQDSEGRTALMHAVRLNDTRMVKVLLDSTYDYSKDIDGSKATKIKSTKVDPTLQDKKGKALFDYLLFSPTNTYCYKNVKQIVMLLNQIGALNSPTVMQKAVQHGRADIVELLAKCGSIQPSKRPTVPPQYLDFAPTYSQDIVLTPIHDFNVAAEKMADKIMEKAREKLRKEGGDEEMKLKPDPLCGIEEGSAEVMLDDRQNIPYDCLMTKVDLSYGIHGLYNFYKMQLVRQTKGKDIILLFTQWGRVGEQGQFQKTPFGTEEDAVKEFTKIFKAKSGNAWEDVQNFNPIPTKYRLVKKDLRILKHSSQVNVDFEEVEKTGKSISSGAPGSILHLLRNLCLVHRSAGSTYQSSNRYYHRFNCSPDYCNLPLLPIEVLNRGESILKEISELIVLKQKMGEDRVKYTEKDQIEVVTKIATLSETFYTIIPVYGFSTEKLEPIFNEDDLRGKLQAIGNLVHLELAKTLLLAAQYNSTLNSQNPYEYVYRCLGPKIQLLDRTNSTDIEEAEIILQYIHNTGENVKVRGIYRVQRSTEDFNLNATKVHNRQLLWHGTSAANMLSILHQGIKIAPLNSQISGHLFGKGIYLADMFAKSQKYCRSTDVNGKTRKFMLLCEAALGKIYEVKLDEASEKPMPSTCNSLKTADSRYEPDPEATILWKGRTVALGKSKEKVARNNDEYWGLDYNEYIIFDTNQIAMRYLIEFED</sequence>
<evidence type="ECO:0000256" key="1">
    <source>
        <dbReference type="ARBA" id="ARBA00004123"/>
    </source>
</evidence>
<dbReference type="SUPFAM" id="SSF56399">
    <property type="entry name" value="ADP-ribosylation"/>
    <property type="match status" value="1"/>
</dbReference>
<dbReference type="PANTHER" id="PTHR10459:SF108">
    <property type="entry name" value="POLY [ADP-RIBOSE] POLYMERASE"/>
    <property type="match status" value="1"/>
</dbReference>